<dbReference type="InterPro" id="IPR010559">
    <property type="entry name" value="Sig_transdc_His_kin_internal"/>
</dbReference>
<accession>A0A975CPA6</accession>
<feature type="domain" description="Signal transduction histidine kinase internal region" evidence="2">
    <location>
        <begin position="162"/>
        <end position="237"/>
    </location>
</feature>
<dbReference type="PANTHER" id="PTHR34220">
    <property type="entry name" value="SENSOR HISTIDINE KINASE YPDA"/>
    <property type="match status" value="1"/>
</dbReference>
<dbReference type="InterPro" id="IPR036890">
    <property type="entry name" value="HATPase_C_sf"/>
</dbReference>
<reference evidence="3 4" key="1">
    <citation type="submission" date="2021-03" db="EMBL/GenBank/DDBJ databases">
        <title>Complete genome of Polaribacter_sp.SM13.</title>
        <authorList>
            <person name="Jeong S.W."/>
            <person name="Bae J.W."/>
        </authorList>
    </citation>
    <scope>NUCLEOTIDE SEQUENCE [LARGE SCALE GENOMIC DNA]</scope>
    <source>
        <strain evidence="3 4">SM13</strain>
    </source>
</reference>
<keyword evidence="1" id="KW-1133">Transmembrane helix</keyword>
<protein>
    <submittedName>
        <fullName evidence="3">Histidine kinase</fullName>
    </submittedName>
</protein>
<dbReference type="Gene3D" id="3.30.565.10">
    <property type="entry name" value="Histidine kinase-like ATPase, C-terminal domain"/>
    <property type="match status" value="1"/>
</dbReference>
<sequence length="352" mass="41536">MLQINTFFKRINSHNKVVFNILLWSSSFLVLLFLFSDNSSPTKIDYIYTTSFLVTIIIPVTINLYFLIPVFLKKENYLIFSFLFLLNLMLFTQLNIWFFNSLIEGFFSDFYFISYHSNIKIVFIFSTFFLVTTLIKLSEDWFYLNQLENRALKIEKQEIENQLSSLKAQINPHFLFNSLNVLYALSLKNQAKTTEAILQLSDILRYVLYNTNTKKITLKEEIILLEKYIDFQKSRHQKPNINFDVKIDNYNFKIYPMLLLPLIENSFKHGIKGATENTFINIKIRQVKNNFSFFIENNLPNNKPLELNNVGGLGLKNIKQNLALIYSKKHSFSTNIKNNKFQVSLKINVNEY</sequence>
<organism evidence="3 4">
    <name type="scientific">Polaribacter cellanae</name>
    <dbReference type="NCBI Taxonomy" id="2818493"/>
    <lineage>
        <taxon>Bacteria</taxon>
        <taxon>Pseudomonadati</taxon>
        <taxon>Bacteroidota</taxon>
        <taxon>Flavobacteriia</taxon>
        <taxon>Flavobacteriales</taxon>
        <taxon>Flavobacteriaceae</taxon>
    </lineage>
</organism>
<dbReference type="GO" id="GO:0000155">
    <property type="term" value="F:phosphorelay sensor kinase activity"/>
    <property type="evidence" value="ECO:0007669"/>
    <property type="project" value="InterPro"/>
</dbReference>
<dbReference type="SUPFAM" id="SSF55874">
    <property type="entry name" value="ATPase domain of HSP90 chaperone/DNA topoisomerase II/histidine kinase"/>
    <property type="match status" value="1"/>
</dbReference>
<dbReference type="EMBL" id="CP071869">
    <property type="protein sequence ID" value="QTE21372.1"/>
    <property type="molecule type" value="Genomic_DNA"/>
</dbReference>
<dbReference type="RefSeq" id="WP_208076931.1">
    <property type="nucleotide sequence ID" value="NZ_CP071869.1"/>
</dbReference>
<proteinExistence type="predicted"/>
<feature type="transmembrane region" description="Helical" evidence="1">
    <location>
        <begin position="77"/>
        <end position="99"/>
    </location>
</feature>
<evidence type="ECO:0000259" key="2">
    <source>
        <dbReference type="Pfam" id="PF06580"/>
    </source>
</evidence>
<evidence type="ECO:0000313" key="3">
    <source>
        <dbReference type="EMBL" id="QTE21372.1"/>
    </source>
</evidence>
<dbReference type="KEGG" id="pcea:J3359_11095"/>
<feature type="transmembrane region" description="Helical" evidence="1">
    <location>
        <begin position="119"/>
        <end position="137"/>
    </location>
</feature>
<keyword evidence="4" id="KW-1185">Reference proteome</keyword>
<evidence type="ECO:0000313" key="4">
    <source>
        <dbReference type="Proteomes" id="UP000663920"/>
    </source>
</evidence>
<dbReference type="Proteomes" id="UP000663920">
    <property type="component" value="Chromosome"/>
</dbReference>
<keyword evidence="3" id="KW-0808">Transferase</keyword>
<keyword evidence="1" id="KW-0812">Transmembrane</keyword>
<dbReference type="GO" id="GO:0016020">
    <property type="term" value="C:membrane"/>
    <property type="evidence" value="ECO:0007669"/>
    <property type="project" value="InterPro"/>
</dbReference>
<keyword evidence="1" id="KW-0472">Membrane</keyword>
<keyword evidence="3" id="KW-0418">Kinase</keyword>
<dbReference type="Pfam" id="PF06580">
    <property type="entry name" value="His_kinase"/>
    <property type="match status" value="1"/>
</dbReference>
<dbReference type="AlphaFoldDB" id="A0A975CPA6"/>
<gene>
    <name evidence="3" type="ORF">J3359_11095</name>
</gene>
<dbReference type="InterPro" id="IPR050640">
    <property type="entry name" value="Bact_2-comp_sensor_kinase"/>
</dbReference>
<evidence type="ECO:0000256" key="1">
    <source>
        <dbReference type="SAM" id="Phobius"/>
    </source>
</evidence>
<feature type="transmembrane region" description="Helical" evidence="1">
    <location>
        <begin position="47"/>
        <end position="68"/>
    </location>
</feature>
<name>A0A975CPA6_9FLAO</name>
<feature type="transmembrane region" description="Helical" evidence="1">
    <location>
        <begin position="17"/>
        <end position="35"/>
    </location>
</feature>
<dbReference type="PANTHER" id="PTHR34220:SF7">
    <property type="entry name" value="SENSOR HISTIDINE KINASE YPDA"/>
    <property type="match status" value="1"/>
</dbReference>